<dbReference type="InterPro" id="IPR036196">
    <property type="entry name" value="Ptyr_pPase_sf"/>
</dbReference>
<dbReference type="PANTHER" id="PTHR43428">
    <property type="entry name" value="ARSENATE REDUCTASE"/>
    <property type="match status" value="1"/>
</dbReference>
<accession>A0A0F9KBC4</accession>
<dbReference type="Gene3D" id="3.40.50.2300">
    <property type="match status" value="1"/>
</dbReference>
<dbReference type="InterPro" id="IPR023485">
    <property type="entry name" value="Ptyr_pPase"/>
</dbReference>
<organism evidence="3">
    <name type="scientific">marine sediment metagenome</name>
    <dbReference type="NCBI Taxonomy" id="412755"/>
    <lineage>
        <taxon>unclassified sequences</taxon>
        <taxon>metagenomes</taxon>
        <taxon>ecological metagenomes</taxon>
    </lineage>
</organism>
<reference evidence="3" key="1">
    <citation type="journal article" date="2015" name="Nature">
        <title>Complex archaea that bridge the gap between prokaryotes and eukaryotes.</title>
        <authorList>
            <person name="Spang A."/>
            <person name="Saw J.H."/>
            <person name="Jorgensen S.L."/>
            <person name="Zaremba-Niedzwiedzka K."/>
            <person name="Martijn J."/>
            <person name="Lind A.E."/>
            <person name="van Eijk R."/>
            <person name="Schleper C."/>
            <person name="Guy L."/>
            <person name="Ettema T.J."/>
        </authorList>
    </citation>
    <scope>NUCLEOTIDE SEQUENCE</scope>
</reference>
<dbReference type="SUPFAM" id="SSF52788">
    <property type="entry name" value="Phosphotyrosine protein phosphatases I"/>
    <property type="match status" value="1"/>
</dbReference>
<protein>
    <recommendedName>
        <fullName evidence="2">Phosphotyrosine protein phosphatase I domain-containing protein</fullName>
    </recommendedName>
</protein>
<evidence type="ECO:0000259" key="2">
    <source>
        <dbReference type="SMART" id="SM00226"/>
    </source>
</evidence>
<sequence length="146" mass="16460">MGKDKQRVLFLCTGNSCRSQMAEGLLKHYGNGKFEVYSAGFMPSSVHPLAIKAMAELGIDITDQRSKSVMEFLGHEFSYVITVCDNAKMVCPTFPGKHIYIHWSIKDPVSATGTEEKMLKVFSKVCNKILKKINHFVSTYRNNKPH</sequence>
<dbReference type="Pfam" id="PF01451">
    <property type="entry name" value="LMWPc"/>
    <property type="match status" value="1"/>
</dbReference>
<dbReference type="SMART" id="SM00226">
    <property type="entry name" value="LMWPc"/>
    <property type="match status" value="1"/>
</dbReference>
<dbReference type="AlphaFoldDB" id="A0A0F9KBC4"/>
<evidence type="ECO:0000313" key="3">
    <source>
        <dbReference type="EMBL" id="KKM79243.1"/>
    </source>
</evidence>
<dbReference type="GO" id="GO:0046685">
    <property type="term" value="P:response to arsenic-containing substance"/>
    <property type="evidence" value="ECO:0007669"/>
    <property type="project" value="UniProtKB-KW"/>
</dbReference>
<feature type="domain" description="Phosphotyrosine protein phosphatase I" evidence="2">
    <location>
        <begin position="6"/>
        <end position="139"/>
    </location>
</feature>
<comment type="caution">
    <text evidence="3">The sequence shown here is derived from an EMBL/GenBank/DDBJ whole genome shotgun (WGS) entry which is preliminary data.</text>
</comment>
<name>A0A0F9KBC4_9ZZZZ</name>
<evidence type="ECO:0000256" key="1">
    <source>
        <dbReference type="ARBA" id="ARBA00022849"/>
    </source>
</evidence>
<dbReference type="PANTHER" id="PTHR43428:SF1">
    <property type="entry name" value="ARSENATE REDUCTASE"/>
    <property type="match status" value="1"/>
</dbReference>
<keyword evidence="1" id="KW-0059">Arsenical resistance</keyword>
<dbReference type="EMBL" id="LAZR01008361">
    <property type="protein sequence ID" value="KKM79243.1"/>
    <property type="molecule type" value="Genomic_DNA"/>
</dbReference>
<gene>
    <name evidence="3" type="ORF">LCGC14_1351870</name>
</gene>
<dbReference type="CDD" id="cd16345">
    <property type="entry name" value="LMWP_ArsC"/>
    <property type="match status" value="1"/>
</dbReference>
<proteinExistence type="predicted"/>